<comment type="caution">
    <text evidence="1">The sequence shown here is derived from an EMBL/GenBank/DDBJ whole genome shotgun (WGS) entry which is preliminary data.</text>
</comment>
<gene>
    <name evidence="1" type="ORF">A11K_0104240</name>
</gene>
<protein>
    <submittedName>
        <fullName evidence="1">Uncharacterized protein</fullName>
    </submittedName>
</protein>
<dbReference type="AlphaFoldDB" id="A0A836ZTF5"/>
<evidence type="ECO:0000313" key="1">
    <source>
        <dbReference type="EMBL" id="KFA03321.1"/>
    </source>
</evidence>
<name>A0A836ZTF5_XANVA</name>
<proteinExistence type="predicted"/>
<dbReference type="EMBL" id="AKBN01000206">
    <property type="protein sequence ID" value="KFA03321.1"/>
    <property type="molecule type" value="Genomic_DNA"/>
</dbReference>
<sequence length="102" mass="10649">MSWADGETGIGTGDLSVPVPGACRPELLLKRSRLCVVSRALPAHAVATGIKTVALLDAAGEFWCTCKQSGGASRVSHHTGETQACEHAMVIRGDKLAAHTVR</sequence>
<organism evidence="1">
    <name type="scientific">Xanthomonas vasicola pv. vasculorum NCPPB 890</name>
    <dbReference type="NCBI Taxonomy" id="1184265"/>
    <lineage>
        <taxon>Bacteria</taxon>
        <taxon>Pseudomonadati</taxon>
        <taxon>Pseudomonadota</taxon>
        <taxon>Gammaproteobacteria</taxon>
        <taxon>Lysobacterales</taxon>
        <taxon>Lysobacteraceae</taxon>
        <taxon>Xanthomonas</taxon>
    </lineage>
</organism>
<accession>A0A836ZTF5</accession>
<reference evidence="1" key="1">
    <citation type="submission" date="2012-05" db="EMBL/GenBank/DDBJ databases">
        <authorList>
            <person name="Studholme D.J."/>
            <person name="Wasukira A."/>
            <person name="Grant M."/>
        </authorList>
    </citation>
    <scope>NUCLEOTIDE SEQUENCE [LARGE SCALE GENOMIC DNA]</scope>
    <source>
        <strain evidence="1">NCPPB 890</strain>
    </source>
</reference>